<evidence type="ECO:0000313" key="4">
    <source>
        <dbReference type="Proteomes" id="UP000289738"/>
    </source>
</evidence>
<comment type="caution">
    <text evidence="3">The sequence shown here is derived from an EMBL/GenBank/DDBJ whole genome shotgun (WGS) entry which is preliminary data.</text>
</comment>
<keyword evidence="4" id="KW-1185">Reference proteome</keyword>
<name>A0A445CUI4_ARAHY</name>
<dbReference type="InterPro" id="IPR012340">
    <property type="entry name" value="NA-bd_OB-fold"/>
</dbReference>
<gene>
    <name evidence="3" type="ORF">Ahy_A06g029894</name>
</gene>
<dbReference type="SUPFAM" id="SSF50249">
    <property type="entry name" value="Nucleic acid-binding proteins"/>
    <property type="match status" value="4"/>
</dbReference>
<proteinExistence type="predicted"/>
<dbReference type="Gene3D" id="2.40.50.140">
    <property type="entry name" value="Nucleic acid-binding proteins"/>
    <property type="match status" value="4"/>
</dbReference>
<feature type="domain" description="Replication protein A 70 kDa DNA-binding subunit B/D first OB fold" evidence="2">
    <location>
        <begin position="7"/>
        <end position="108"/>
    </location>
</feature>
<dbReference type="PANTHER" id="PTHR47165">
    <property type="entry name" value="OS03G0429900 PROTEIN"/>
    <property type="match status" value="1"/>
</dbReference>
<keyword evidence="1" id="KW-0472">Membrane</keyword>
<feature type="transmembrane region" description="Helical" evidence="1">
    <location>
        <begin position="99"/>
        <end position="119"/>
    </location>
</feature>
<dbReference type="CDD" id="cd04480">
    <property type="entry name" value="RPA1_DBD_A_like"/>
    <property type="match status" value="1"/>
</dbReference>
<dbReference type="Proteomes" id="UP000289738">
    <property type="component" value="Chromosome A06"/>
</dbReference>
<dbReference type="AlphaFoldDB" id="A0A445CUI4"/>
<evidence type="ECO:0000259" key="2">
    <source>
        <dbReference type="Pfam" id="PF02721"/>
    </source>
</evidence>
<organism evidence="3 4">
    <name type="scientific">Arachis hypogaea</name>
    <name type="common">Peanut</name>
    <dbReference type="NCBI Taxonomy" id="3818"/>
    <lineage>
        <taxon>Eukaryota</taxon>
        <taxon>Viridiplantae</taxon>
        <taxon>Streptophyta</taxon>
        <taxon>Embryophyta</taxon>
        <taxon>Tracheophyta</taxon>
        <taxon>Spermatophyta</taxon>
        <taxon>Magnoliopsida</taxon>
        <taxon>eudicotyledons</taxon>
        <taxon>Gunneridae</taxon>
        <taxon>Pentapetalae</taxon>
        <taxon>rosids</taxon>
        <taxon>fabids</taxon>
        <taxon>Fabales</taxon>
        <taxon>Fabaceae</taxon>
        <taxon>Papilionoideae</taxon>
        <taxon>50 kb inversion clade</taxon>
        <taxon>dalbergioids sensu lato</taxon>
        <taxon>Dalbergieae</taxon>
        <taxon>Pterocarpus clade</taxon>
        <taxon>Arachis</taxon>
    </lineage>
</organism>
<keyword evidence="1" id="KW-1133">Transmembrane helix</keyword>
<evidence type="ECO:0000313" key="3">
    <source>
        <dbReference type="EMBL" id="RYR54582.1"/>
    </source>
</evidence>
<dbReference type="PANTHER" id="PTHR47165:SF4">
    <property type="entry name" value="OS03G0429900 PROTEIN"/>
    <property type="match status" value="1"/>
</dbReference>
<keyword evidence="1" id="KW-0812">Transmembrane</keyword>
<dbReference type="InterPro" id="IPR003871">
    <property type="entry name" value="RFA1B/D_OB_1st"/>
</dbReference>
<feature type="domain" description="Replication protein A 70 kDa DNA-binding subunit B/D first OB fold" evidence="2">
    <location>
        <begin position="520"/>
        <end position="560"/>
    </location>
</feature>
<dbReference type="EMBL" id="SDMP01000006">
    <property type="protein sequence ID" value="RYR54582.1"/>
    <property type="molecule type" value="Genomic_DNA"/>
</dbReference>
<reference evidence="3 4" key="1">
    <citation type="submission" date="2019-01" db="EMBL/GenBank/DDBJ databases">
        <title>Sequencing of cultivated peanut Arachis hypogaea provides insights into genome evolution and oil improvement.</title>
        <authorList>
            <person name="Chen X."/>
        </authorList>
    </citation>
    <scope>NUCLEOTIDE SEQUENCE [LARGE SCALE GENOMIC DNA]</scope>
    <source>
        <strain evidence="4">cv. Fuhuasheng</strain>
        <tissue evidence="3">Leaves</tissue>
    </source>
</reference>
<sequence>MNNRVNLVEKITPLRESWKVNVKVMKLWYHKNPTLDPSQNLLHMVLMDEKLHKIQATIRDQLISNFAVSLNERNVYLMTHFTVVPNTGLNRVMKHQFRLLFQYKTFIVSVTLLGSLLVFKKKDVASYGKVIKAVVLEVFTDGLFINPDIPKSVEFLSRLVTNDLGYLVSKVDGDYFNPKEISNIQDLHADNGDSHYFVIGTIKEVMDEPDWWYYSCVCGHAVVEHEDLYFCDACGSCVEHVMVKYGIWVKIHHGGCAVLFVLLDNATTKLFGKTYSEAFLRIEEEFPVDHSVLAVCRSYSPQMFDDIIGEEKVFKVEIYYAVDPDYSGCFKIVNVFSHNLEIAATDDYINARLHGPIFPPIYDTYLQYATGKDYKTQVVCDNSIQSETIEDIITDLISPNCCYSDAENGSYCKVVPLKLISSLLHKNVIFMVDIRPVGYEMNRSVYIVQQIWDDASVINVFEAAAEMNEHKISLTIDPLQKISPWKEAWSIEAKILTIWEDASIVDENMQKLLHMVLMDKQLKEGDVFIISDFKVIPNGGLVRVTRHQYRILFKCSTSVVAAASKVIPNPGLSLTSMDESALIMNFVGVLCGLKRKTDVECNSKILKVIILEVFADGKKISCNLVGDCFALIDINNLKKYQRPPILMLQSFKIKVNRDKVSLQNMINISRVSINPDINEIEDLVSVIDDESFHWKLIRTIANLKGNNEDGQFFVVEKIKEIVEDSEWWVFSCDCGHPIVGDDNVFHYQLCNREVQHFMIRIKILVEDETSCGMFVLLDSAATKLLGRTCSDVFLLLEDEMDDVSSDLAFSPIFEDFSRYGQLENDDNQVISGVPIQVHIIKEMLADIFCNKIYAFSSKNVSIYVYVFKHVNYVSACVV</sequence>
<protein>
    <recommendedName>
        <fullName evidence="2">Replication protein A 70 kDa DNA-binding subunit B/D first OB fold domain-containing protein</fullName>
    </recommendedName>
</protein>
<accession>A0A445CUI4</accession>
<dbReference type="Pfam" id="PF02721">
    <property type="entry name" value="DUF223"/>
    <property type="match status" value="2"/>
</dbReference>
<evidence type="ECO:0000256" key="1">
    <source>
        <dbReference type="SAM" id="Phobius"/>
    </source>
</evidence>